<dbReference type="AlphaFoldDB" id="F2NII7"/>
<dbReference type="KEGG" id="dao:Desac_2571"/>
<dbReference type="HOGENOM" id="CLU_2141893_0_0_7"/>
<evidence type="ECO:0000313" key="2">
    <source>
        <dbReference type="Proteomes" id="UP000000483"/>
    </source>
</evidence>
<organism evidence="1 2">
    <name type="scientific">Desulfobacca acetoxidans (strain ATCC 700848 / DSM 11109 / ASRB2)</name>
    <dbReference type="NCBI Taxonomy" id="880072"/>
    <lineage>
        <taxon>Bacteria</taxon>
        <taxon>Pseudomonadati</taxon>
        <taxon>Thermodesulfobacteriota</taxon>
        <taxon>Desulfobaccia</taxon>
        <taxon>Desulfobaccales</taxon>
        <taxon>Desulfobaccaceae</taxon>
        <taxon>Desulfobacca</taxon>
    </lineage>
</organism>
<accession>F2NII7</accession>
<dbReference type="EMBL" id="CP002629">
    <property type="protein sequence ID" value="AEB10389.1"/>
    <property type="molecule type" value="Genomic_DNA"/>
</dbReference>
<gene>
    <name evidence="1" type="ordered locus">Desac_2571</name>
</gene>
<proteinExistence type="predicted"/>
<dbReference type="OrthoDB" id="9896274at2"/>
<protein>
    <submittedName>
        <fullName evidence="1">Uncharacterized protein</fullName>
    </submittedName>
</protein>
<sequence length="114" mass="12997">MKAIIENLHTLPPTRLLHRLQELFQQWGIYKQRLIVNHEGENYLIACDEEAFVVYRLLPAHGKSPGAPGWPVCLLTANTMADECSPPHDGEDHFASRLSLADWLVIIEEFYGKT</sequence>
<dbReference type="RefSeq" id="WP_013707498.1">
    <property type="nucleotide sequence ID" value="NC_015388.1"/>
</dbReference>
<reference evidence="1 2" key="1">
    <citation type="journal article" date="2011" name="Stand. Genomic Sci.">
        <title>Complete genome sequence of the acetate-degrading sulfate reducer Desulfobacca acetoxidans type strain (ASRB2).</title>
        <authorList>
            <person name="Goker M."/>
            <person name="Teshima H."/>
            <person name="Lapidus A."/>
            <person name="Nolan M."/>
            <person name="Lucas S."/>
            <person name="Hammon N."/>
            <person name="Deshpande S."/>
            <person name="Cheng J.F."/>
            <person name="Tapia R."/>
            <person name="Han C."/>
            <person name="Goodwin L."/>
            <person name="Pitluck S."/>
            <person name="Huntemann M."/>
            <person name="Liolios K."/>
            <person name="Ivanova N."/>
            <person name="Pagani I."/>
            <person name="Mavromatis K."/>
            <person name="Ovchinikova G."/>
            <person name="Pati A."/>
            <person name="Chen A."/>
            <person name="Palaniappan K."/>
            <person name="Land M."/>
            <person name="Hauser L."/>
            <person name="Brambilla E.M."/>
            <person name="Rohde M."/>
            <person name="Spring S."/>
            <person name="Detter J.C."/>
            <person name="Woyke T."/>
            <person name="Bristow J."/>
            <person name="Eisen J.A."/>
            <person name="Markowitz V."/>
            <person name="Hugenholtz P."/>
            <person name="Kyrpides N.C."/>
            <person name="Klenk H.P."/>
        </authorList>
    </citation>
    <scope>NUCLEOTIDE SEQUENCE [LARGE SCALE GENOMIC DNA]</scope>
    <source>
        <strain evidence="2">ATCC 700848 / DSM 11109 / ASRB2</strain>
    </source>
</reference>
<dbReference type="Proteomes" id="UP000000483">
    <property type="component" value="Chromosome"/>
</dbReference>
<evidence type="ECO:0000313" key="1">
    <source>
        <dbReference type="EMBL" id="AEB10389.1"/>
    </source>
</evidence>
<reference evidence="2" key="2">
    <citation type="submission" date="2011-03" db="EMBL/GenBank/DDBJ databases">
        <title>The complete genome of Desulfobacca acetoxidans DSM 11109.</title>
        <authorList>
            <consortium name="US DOE Joint Genome Institute (JGI-PGF)"/>
            <person name="Lucas S."/>
            <person name="Copeland A."/>
            <person name="Lapidus A."/>
            <person name="Bruce D."/>
            <person name="Goodwin L."/>
            <person name="Pitluck S."/>
            <person name="Peters L."/>
            <person name="Kyrpides N."/>
            <person name="Mavromatis K."/>
            <person name="Ivanova N."/>
            <person name="Ovchinnikova G."/>
            <person name="Teshima H."/>
            <person name="Detter J.C."/>
            <person name="Han C."/>
            <person name="Land M."/>
            <person name="Hauser L."/>
            <person name="Markowitz V."/>
            <person name="Cheng J.-F."/>
            <person name="Hugenholtz P."/>
            <person name="Woyke T."/>
            <person name="Wu D."/>
            <person name="Spring S."/>
            <person name="Schueler E."/>
            <person name="Brambilla E."/>
            <person name="Klenk H.-P."/>
            <person name="Eisen J.A."/>
        </authorList>
    </citation>
    <scope>NUCLEOTIDE SEQUENCE [LARGE SCALE GENOMIC DNA]</scope>
    <source>
        <strain evidence="2">ATCC 700848 / DSM 11109 / ASRB2</strain>
    </source>
</reference>
<keyword evidence="2" id="KW-1185">Reference proteome</keyword>
<name>F2NII7_DESAR</name>